<gene>
    <name evidence="1" type="ORF">NCTC10529_00861</name>
</gene>
<dbReference type="EMBL" id="LS483426">
    <property type="protein sequence ID" value="SQH24669.1"/>
    <property type="molecule type" value="Genomic_DNA"/>
</dbReference>
<dbReference type="AlphaFoldDB" id="A0AAX2J2Y3"/>
<dbReference type="RefSeq" id="WP_003785341.1">
    <property type="nucleotide sequence ID" value="NZ_CP091518.1"/>
</dbReference>
<protein>
    <submittedName>
        <fullName evidence="1">Uncharacterized protein</fullName>
    </submittedName>
</protein>
<organism evidence="1 2">
    <name type="scientific">Kingella kingae</name>
    <dbReference type="NCBI Taxonomy" id="504"/>
    <lineage>
        <taxon>Bacteria</taxon>
        <taxon>Pseudomonadati</taxon>
        <taxon>Pseudomonadota</taxon>
        <taxon>Betaproteobacteria</taxon>
        <taxon>Neisseriales</taxon>
        <taxon>Neisseriaceae</taxon>
        <taxon>Kingella</taxon>
    </lineage>
</organism>
<dbReference type="GeneID" id="93262166"/>
<reference evidence="1 2" key="1">
    <citation type="submission" date="2018-06" db="EMBL/GenBank/DDBJ databases">
        <authorList>
            <consortium name="Pathogen Informatics"/>
            <person name="Doyle S."/>
        </authorList>
    </citation>
    <scope>NUCLEOTIDE SEQUENCE [LARGE SCALE GENOMIC DNA]</scope>
    <source>
        <strain evidence="1 2">NCTC10529</strain>
    </source>
</reference>
<evidence type="ECO:0000313" key="2">
    <source>
        <dbReference type="Proteomes" id="UP000248598"/>
    </source>
</evidence>
<dbReference type="Proteomes" id="UP000248598">
    <property type="component" value="Chromosome 1"/>
</dbReference>
<sequence>MLPAAKNQETRAELNRLAHLAVETAYDTISDNDRSKYPPEEQKSIAEELSKGIFQHCMQNNVN</sequence>
<accession>A0AAX2J2Y3</accession>
<proteinExistence type="predicted"/>
<evidence type="ECO:0000313" key="1">
    <source>
        <dbReference type="EMBL" id="SQH24669.1"/>
    </source>
</evidence>
<name>A0AAX2J2Y3_KINKI</name>